<dbReference type="GO" id="GO:0005737">
    <property type="term" value="C:cytoplasm"/>
    <property type="evidence" value="ECO:0007669"/>
    <property type="project" value="TreeGrafter"/>
</dbReference>
<dbReference type="PANTHER" id="PTHR24202:SF4">
    <property type="entry name" value="E3 UBIQUITIN-PROTEIN LIGASE MIB2-RELATED"/>
    <property type="match status" value="1"/>
</dbReference>
<evidence type="ECO:0000313" key="6">
    <source>
        <dbReference type="Proteomes" id="UP000507470"/>
    </source>
</evidence>
<sequence length="862" mass="96426">MHMLEYNSKSSLIPIKSLVIEAFNGEILILMKKQEDLRRDINNDNRKRDIKQMEQQFKNIEKGVDSLTIHCDNNSTRLSEIKEMVLTLSQGVTGLTETVRNLKECSFGRTVANGKILEAIKKDLCSTVCKNTDVLTTDGCISSAVSVTSRSSNDLGKYTPHETNTTVESHQYIRDIERSPSNDDNFEVDSPSEKMDIKDDSINVSDIKETNCQNDTLEVNDRKLRRESKAIPIKNLKAKMCRNDLGYKSLSTERLYDNRVSFRSKWSCFAGTNCSPVASFHTNVQFQTNIKQQHPSSHDTNLKLKANKNRLSGNGRRRNTSFLNVDSADEPDSITGMDTTGQPKTTSDWLKHYHLVCEHANCKLQTGTVRRSSGRYVTLVLDISERMKGHNFEIMKKAAVEYIEGVKQVSLTMGMEENIGLAVFGGQNQLIHECTDDLDLVLESIGKLQPSGSAPAIGGLLMGMAGVMTGPFGGIGDFPLQGHIIIFTDGGSEGNSSSFSQANSGIDLNSLLNSGGLSLSISSTGISMGSLLDDIDICVTLNDYAGIESVIQKTVKSQTKVFYVPIGNNQKKANDCLDMVQEFINPLSMEKKRGNFTELTCRSLQLGDRVRRGPDWSHGNQDSHMAGTVVGQQSHGVIRVKWDSGDTNIYMQCDETNTYDLRKVDEPRILVDEMIAVGCRVVRGHDWKFGDTDGGHGSVGTVINVKQEGKIVVRWDSKRTGLYKMGHNGQFEIRVHDAALRSKRPESRSDYNSLDTSDSESENQTRRPKSITIKDNKTQDPTDYVIPIYSDSTVSAIWEYQEGSEWKKYPNDINVKIEKAYQRKQTGKIIIEMDRTTYQIHFSRMIQVNPSNKTEKSIQRKD</sequence>
<dbReference type="Pfam" id="PF06701">
    <property type="entry name" value="MIB_HERC2"/>
    <property type="match status" value="1"/>
</dbReference>
<feature type="domain" description="VWFA" evidence="2">
    <location>
        <begin position="376"/>
        <end position="587"/>
    </location>
</feature>
<feature type="domain" description="MIB/HERC2" evidence="4">
    <location>
        <begin position="596"/>
        <end position="667"/>
    </location>
</feature>
<dbReference type="SUPFAM" id="SSF117839">
    <property type="entry name" value="WWE domain"/>
    <property type="match status" value="1"/>
</dbReference>
<dbReference type="AlphaFoldDB" id="A0A6J8B4X6"/>
<dbReference type="EMBL" id="CACVKT020002493">
    <property type="protein sequence ID" value="CAC5378104.1"/>
    <property type="molecule type" value="Genomic_DNA"/>
</dbReference>
<evidence type="ECO:0000313" key="5">
    <source>
        <dbReference type="EMBL" id="CAC5378104.1"/>
    </source>
</evidence>
<dbReference type="PROSITE" id="PS50918">
    <property type="entry name" value="WWE"/>
    <property type="match status" value="1"/>
</dbReference>
<dbReference type="Proteomes" id="UP000507470">
    <property type="component" value="Unassembled WGS sequence"/>
</dbReference>
<proteinExistence type="predicted"/>
<organism evidence="5 6">
    <name type="scientific">Mytilus coruscus</name>
    <name type="common">Sea mussel</name>
    <dbReference type="NCBI Taxonomy" id="42192"/>
    <lineage>
        <taxon>Eukaryota</taxon>
        <taxon>Metazoa</taxon>
        <taxon>Spiralia</taxon>
        <taxon>Lophotrochozoa</taxon>
        <taxon>Mollusca</taxon>
        <taxon>Bivalvia</taxon>
        <taxon>Autobranchia</taxon>
        <taxon>Pteriomorphia</taxon>
        <taxon>Mytilida</taxon>
        <taxon>Mytiloidea</taxon>
        <taxon>Mytilidae</taxon>
        <taxon>Mytilinae</taxon>
        <taxon>Mytilus</taxon>
    </lineage>
</organism>
<dbReference type="Gene3D" id="2.30.30.40">
    <property type="entry name" value="SH3 Domains"/>
    <property type="match status" value="2"/>
</dbReference>
<name>A0A6J8B4X6_MYTCO</name>
<dbReference type="GO" id="GO:0046872">
    <property type="term" value="F:metal ion binding"/>
    <property type="evidence" value="ECO:0007669"/>
    <property type="project" value="InterPro"/>
</dbReference>
<evidence type="ECO:0000259" key="3">
    <source>
        <dbReference type="PROSITE" id="PS50918"/>
    </source>
</evidence>
<dbReference type="Gene3D" id="3.40.50.410">
    <property type="entry name" value="von Willebrand factor, type A domain"/>
    <property type="match status" value="1"/>
</dbReference>
<feature type="region of interest" description="Disordered" evidence="1">
    <location>
        <begin position="742"/>
        <end position="778"/>
    </location>
</feature>
<dbReference type="CDD" id="cd00198">
    <property type="entry name" value="vWFA"/>
    <property type="match status" value="1"/>
</dbReference>
<accession>A0A6J8B4X6</accession>
<protein>
    <submittedName>
        <fullName evidence="5">Uncharacterized protein</fullName>
    </submittedName>
</protein>
<dbReference type="InterPro" id="IPR036465">
    <property type="entry name" value="vWFA_dom_sf"/>
</dbReference>
<dbReference type="InterPro" id="IPR004170">
    <property type="entry name" value="WWE_dom"/>
</dbReference>
<dbReference type="SUPFAM" id="SSF53300">
    <property type="entry name" value="vWA-like"/>
    <property type="match status" value="1"/>
</dbReference>
<dbReference type="GO" id="GO:0016567">
    <property type="term" value="P:protein ubiquitination"/>
    <property type="evidence" value="ECO:0007669"/>
    <property type="project" value="InterPro"/>
</dbReference>
<evidence type="ECO:0000259" key="4">
    <source>
        <dbReference type="PROSITE" id="PS51416"/>
    </source>
</evidence>
<dbReference type="InterPro" id="IPR002035">
    <property type="entry name" value="VWF_A"/>
</dbReference>
<feature type="domain" description="WWE" evidence="3">
    <location>
        <begin position="784"/>
        <end position="860"/>
    </location>
</feature>
<dbReference type="GO" id="GO:0004842">
    <property type="term" value="F:ubiquitin-protein transferase activity"/>
    <property type="evidence" value="ECO:0007669"/>
    <property type="project" value="InterPro"/>
</dbReference>
<dbReference type="Gene3D" id="3.30.720.50">
    <property type="match status" value="1"/>
</dbReference>
<dbReference type="Pfam" id="PF02825">
    <property type="entry name" value="WWE"/>
    <property type="match status" value="1"/>
</dbReference>
<dbReference type="PROSITE" id="PS51416">
    <property type="entry name" value="MIB_HERC2"/>
    <property type="match status" value="2"/>
</dbReference>
<dbReference type="InterPro" id="IPR037197">
    <property type="entry name" value="WWE_dom_sf"/>
</dbReference>
<feature type="domain" description="MIB/HERC2" evidence="4">
    <location>
        <begin position="666"/>
        <end position="739"/>
    </location>
</feature>
<dbReference type="SUPFAM" id="SSF159034">
    <property type="entry name" value="Mib/herc2 domain-like"/>
    <property type="match status" value="2"/>
</dbReference>
<evidence type="ECO:0000256" key="1">
    <source>
        <dbReference type="SAM" id="MobiDB-lite"/>
    </source>
</evidence>
<reference evidence="5 6" key="1">
    <citation type="submission" date="2020-06" db="EMBL/GenBank/DDBJ databases">
        <authorList>
            <person name="Li R."/>
            <person name="Bekaert M."/>
        </authorList>
    </citation>
    <scope>NUCLEOTIDE SEQUENCE [LARGE SCALE GENOMIC DNA]</scope>
    <source>
        <strain evidence="6">wild</strain>
    </source>
</reference>
<gene>
    <name evidence="5" type="ORF">MCOR_14345</name>
</gene>
<dbReference type="InterPro" id="IPR010606">
    <property type="entry name" value="Mib_Herc2"/>
</dbReference>
<dbReference type="InterPro" id="IPR037252">
    <property type="entry name" value="Mib_Herc2_sf"/>
</dbReference>
<dbReference type="PANTHER" id="PTHR24202">
    <property type="entry name" value="E3 UBIQUITIN-PROTEIN LIGASE MIB2"/>
    <property type="match status" value="1"/>
</dbReference>
<dbReference type="PROSITE" id="PS50234">
    <property type="entry name" value="VWFA"/>
    <property type="match status" value="1"/>
</dbReference>
<feature type="region of interest" description="Disordered" evidence="1">
    <location>
        <begin position="310"/>
        <end position="341"/>
    </location>
</feature>
<dbReference type="OrthoDB" id="6099403at2759"/>
<keyword evidence="6" id="KW-1185">Reference proteome</keyword>
<evidence type="ECO:0000259" key="2">
    <source>
        <dbReference type="PROSITE" id="PS50234"/>
    </source>
</evidence>